<feature type="compositionally biased region" description="Polar residues" evidence="1">
    <location>
        <begin position="88"/>
        <end position="100"/>
    </location>
</feature>
<evidence type="ECO:0000256" key="1">
    <source>
        <dbReference type="SAM" id="MobiDB-lite"/>
    </source>
</evidence>
<feature type="compositionally biased region" description="Pro residues" evidence="1">
    <location>
        <begin position="405"/>
        <end position="414"/>
    </location>
</feature>
<feature type="region of interest" description="Disordered" evidence="1">
    <location>
        <begin position="85"/>
        <end position="124"/>
    </location>
</feature>
<gene>
    <name evidence="2" type="primary">PTH2</name>
    <name evidence="2" type="ORF">LTR25_010336</name>
</gene>
<dbReference type="GO" id="GO:0003677">
    <property type="term" value="F:DNA binding"/>
    <property type="evidence" value="ECO:0007669"/>
    <property type="project" value="TreeGrafter"/>
</dbReference>
<evidence type="ECO:0000313" key="3">
    <source>
        <dbReference type="Proteomes" id="UP001345827"/>
    </source>
</evidence>
<sequence length="464" mass="50490">METYNGHVRTPTDAIILFEACRLGILPRVQRRLSEKERQNIRSGSVFVWDEREAGMRRWTDGKSWSASRVSGSFLTYREMEGKRGGNSFVTPANKGTKTPDSVADDPSQSGEGEEGPDGYRYKPDGLMKQSFSITTSQSQHLHLISYYSRSHPTAQVLRQPSTDPALAHIQPAKGLYPESTINDQSSVPAVTRSPMVGVPSYVVSPSTPGYHRPSQGSPHPHPYLPPGYLPHGAYLYPISPMHTPPAHYALQPYPIPHGLPPIPYPPPGHYQPHAMHLNHAPPSAYDQRPQRTSESIPPPPPSAPTTAAQAPPAPYSTSQSLPPPQVHQPSPAPPPLPPPAPQESERLQIDPRLTSSVDTAEPQTSGTSQRLEAPQSESRPSEPAAYNASQAPTINSLVHNISTLPPPPPPPVETPQNEAEVDRQGSTSPGGTKHGAQDIPSEKLGFREDKRALSKLDRVFARV</sequence>
<dbReference type="PANTHER" id="PTHR28027">
    <property type="entry name" value="TRANSCRIPTIONAL REGULATOR MIT1"/>
    <property type="match status" value="1"/>
</dbReference>
<name>A0AAV9PXC2_9PEZI</name>
<accession>A0AAV9PXC2</accession>
<organism evidence="2 3">
    <name type="scientific">Vermiconidia calcicola</name>
    <dbReference type="NCBI Taxonomy" id="1690605"/>
    <lineage>
        <taxon>Eukaryota</taxon>
        <taxon>Fungi</taxon>
        <taxon>Dikarya</taxon>
        <taxon>Ascomycota</taxon>
        <taxon>Pezizomycotina</taxon>
        <taxon>Dothideomycetes</taxon>
        <taxon>Dothideomycetidae</taxon>
        <taxon>Mycosphaerellales</taxon>
        <taxon>Extremaceae</taxon>
        <taxon>Vermiconidia</taxon>
    </lineage>
</organism>
<dbReference type="InterPro" id="IPR018608">
    <property type="entry name" value="Gti1/Pac2"/>
</dbReference>
<dbReference type="PANTHER" id="PTHR28027:SF1">
    <property type="entry name" value="CAMP INDEPENDENT REGULATORY PROTEIN (AFU_ORTHOLOGUE AFUA_3G09640)"/>
    <property type="match status" value="1"/>
</dbReference>
<reference evidence="2 3" key="1">
    <citation type="submission" date="2023-06" db="EMBL/GenBank/DDBJ databases">
        <title>Black Yeasts Isolated from many extreme environments.</title>
        <authorList>
            <person name="Coleine C."/>
            <person name="Stajich J.E."/>
            <person name="Selbmann L."/>
        </authorList>
    </citation>
    <scope>NUCLEOTIDE SEQUENCE [LARGE SCALE GENOMIC DNA]</scope>
    <source>
        <strain evidence="2 3">CCFEE 5887</strain>
    </source>
</reference>
<comment type="caution">
    <text evidence="2">The sequence shown here is derived from an EMBL/GenBank/DDBJ whole genome shotgun (WGS) entry which is preliminary data.</text>
</comment>
<feature type="compositionally biased region" description="Polar residues" evidence="1">
    <location>
        <begin position="354"/>
        <end position="379"/>
    </location>
</feature>
<feature type="compositionally biased region" description="Polar residues" evidence="1">
    <location>
        <begin position="388"/>
        <end position="404"/>
    </location>
</feature>
<feature type="region of interest" description="Disordered" evidence="1">
    <location>
        <begin position="265"/>
        <end position="448"/>
    </location>
</feature>
<dbReference type="Pfam" id="PF09729">
    <property type="entry name" value="Gti1_Pac2"/>
    <property type="match status" value="1"/>
</dbReference>
<dbReference type="EMBL" id="JAXLQG010000025">
    <property type="protein sequence ID" value="KAK5528723.1"/>
    <property type="molecule type" value="Genomic_DNA"/>
</dbReference>
<dbReference type="AlphaFoldDB" id="A0AAV9PXC2"/>
<feature type="compositionally biased region" description="Low complexity" evidence="1">
    <location>
        <begin position="305"/>
        <end position="321"/>
    </location>
</feature>
<feature type="compositionally biased region" description="Pro residues" evidence="1">
    <location>
        <begin position="322"/>
        <end position="342"/>
    </location>
</feature>
<evidence type="ECO:0000313" key="2">
    <source>
        <dbReference type="EMBL" id="KAK5528723.1"/>
    </source>
</evidence>
<protein>
    <submittedName>
        <fullName evidence="2">Gluconate transport-inducing protein</fullName>
    </submittedName>
</protein>
<proteinExistence type="predicted"/>
<dbReference type="Proteomes" id="UP001345827">
    <property type="component" value="Unassembled WGS sequence"/>
</dbReference>
<keyword evidence="3" id="KW-1185">Reference proteome</keyword>